<keyword evidence="3 5" id="KW-0396">Initiation factor</keyword>
<name>A0A261Y2U3_9FUNG</name>
<dbReference type="OrthoDB" id="10267031at2759"/>
<dbReference type="GO" id="GO:0016282">
    <property type="term" value="C:eukaryotic 43S preinitiation complex"/>
    <property type="evidence" value="ECO:0007669"/>
    <property type="project" value="UniProtKB-UniRule"/>
</dbReference>
<proteinExistence type="inferred from homology"/>
<evidence type="ECO:0000256" key="5">
    <source>
        <dbReference type="HAMAP-Rule" id="MF_03012"/>
    </source>
</evidence>
<evidence type="ECO:0000259" key="6">
    <source>
        <dbReference type="PROSITE" id="PS50250"/>
    </source>
</evidence>
<evidence type="ECO:0000256" key="4">
    <source>
        <dbReference type="ARBA" id="ARBA00022917"/>
    </source>
</evidence>
<evidence type="ECO:0000313" key="7">
    <source>
        <dbReference type="EMBL" id="OZJ04933.1"/>
    </source>
</evidence>
<dbReference type="AlphaFoldDB" id="A0A261Y2U3"/>
<reference evidence="7 8" key="1">
    <citation type="journal article" date="2017" name="Mycologia">
        <title>Bifiguratus adelaidae, gen. et sp. nov., a new member of Mucoromycotina in endophytic and soil-dwelling habitats.</title>
        <authorList>
            <person name="Torres-Cruz T.J."/>
            <person name="Billingsley Tobias T.L."/>
            <person name="Almatruk M."/>
            <person name="Hesse C."/>
            <person name="Kuske C.R."/>
            <person name="Desiro A."/>
            <person name="Benucci G.M."/>
            <person name="Bonito G."/>
            <person name="Stajich J.E."/>
            <person name="Dunlap C."/>
            <person name="Arnold A.E."/>
            <person name="Porras-Alfaro A."/>
        </authorList>
    </citation>
    <scope>NUCLEOTIDE SEQUENCE [LARGE SCALE GENOMIC DNA]</scope>
    <source>
        <strain evidence="7 8">AZ0501</strain>
    </source>
</reference>
<accession>A0A261Y2U3</accession>
<dbReference type="GO" id="GO:0003743">
    <property type="term" value="F:translation initiation factor activity"/>
    <property type="evidence" value="ECO:0007669"/>
    <property type="project" value="UniProtKB-UniRule"/>
</dbReference>
<feature type="domain" description="PCI" evidence="6">
    <location>
        <begin position="188"/>
        <end position="354"/>
    </location>
</feature>
<evidence type="ECO:0000256" key="1">
    <source>
        <dbReference type="ARBA" id="ARBA00008482"/>
    </source>
</evidence>
<keyword evidence="2 5" id="KW-0963">Cytoplasm</keyword>
<evidence type="ECO:0000313" key="8">
    <source>
        <dbReference type="Proteomes" id="UP000242875"/>
    </source>
</evidence>
<protein>
    <recommendedName>
        <fullName evidence="5">Eukaryotic translation initiation factor 3 subunit M</fullName>
        <shortName evidence="5">eIF3m</shortName>
    </recommendedName>
</protein>
<dbReference type="Pfam" id="PF01399">
    <property type="entry name" value="PCI"/>
    <property type="match status" value="1"/>
</dbReference>
<dbReference type="SMART" id="SM00088">
    <property type="entry name" value="PINT"/>
    <property type="match status" value="1"/>
</dbReference>
<dbReference type="Pfam" id="PF18005">
    <property type="entry name" value="eIF3m_C_helix"/>
    <property type="match status" value="1"/>
</dbReference>
<dbReference type="Proteomes" id="UP000242875">
    <property type="component" value="Unassembled WGS sequence"/>
</dbReference>
<dbReference type="PANTHER" id="PTHR15350:SF2">
    <property type="entry name" value="EUKARYOTIC TRANSLATION INITIATION FACTOR 3 SUBUNIT M"/>
    <property type="match status" value="1"/>
</dbReference>
<comment type="similarity">
    <text evidence="5">Belongs to the eIF-3 subunit M family.</text>
</comment>
<comment type="similarity">
    <text evidence="1">Belongs to the CSN7/EIF3M family. CSN7 subfamily.</text>
</comment>
<sequence length="411" mass="47053">MVNIKTLFLEGEPELQIEEYAYVISRLRGEPEDKPEYLDEIRPLVEADNIDELYAKLVKDGKILLQVPDREYESCYNLLFAILCREESDKTEGYLKQICKDIVEDAGEKYIAKQRVLTNLYNILSTDSPLRHDVFVHILNLAAKHDEFDTIQAQLPHVDGWMSEWKINMNQRRDLYILISEKAKEAQEETLAYQYLVKALSTYQNPSEIDTNATELAKKAIILSVKTPSFYSFEELLQLAAVQSLKDTKEYALLNVFLNDNLQAYKTFASSNSAFLEQAGLSDEDNITKMRLLTLASLGSENLSRDLSYKMISEALEIPEEDVEMWVIDVIRAGLAEAKLNQLTKTVTIHKSQYRVFGPDQWKQLSQKLNNWKQSLSEILTVVGKARDMAREQQPMNVKAGTKSESVEITA</sequence>
<dbReference type="PANTHER" id="PTHR15350">
    <property type="entry name" value="COP9 SIGNALOSOME COMPLEX SUBUNIT 7/DENDRITIC CELL PROTEIN GA17"/>
    <property type="match status" value="1"/>
</dbReference>
<keyword evidence="4 5" id="KW-0648">Protein biosynthesis</keyword>
<dbReference type="GO" id="GO:0001732">
    <property type="term" value="P:formation of cytoplasmic translation initiation complex"/>
    <property type="evidence" value="ECO:0007669"/>
    <property type="project" value="UniProtKB-UniRule"/>
</dbReference>
<comment type="subunit">
    <text evidence="5">Component of the eukaryotic translation initiation factor 3 (eIF-3) complex.</text>
</comment>
<keyword evidence="8" id="KW-1185">Reference proteome</keyword>
<comment type="caution">
    <text evidence="7">The sequence shown here is derived from an EMBL/GenBank/DDBJ whole genome shotgun (WGS) entry which is preliminary data.</text>
</comment>
<dbReference type="InterPro" id="IPR027528">
    <property type="entry name" value="eIF3m"/>
</dbReference>
<dbReference type="GO" id="GO:0033290">
    <property type="term" value="C:eukaryotic 48S preinitiation complex"/>
    <property type="evidence" value="ECO:0007669"/>
    <property type="project" value="UniProtKB-UniRule"/>
</dbReference>
<dbReference type="HAMAP" id="MF_03012">
    <property type="entry name" value="eIF3m"/>
    <property type="match status" value="1"/>
</dbReference>
<dbReference type="InterPro" id="IPR000717">
    <property type="entry name" value="PCI_dom"/>
</dbReference>
<gene>
    <name evidence="7" type="ORF">BZG36_02660</name>
</gene>
<dbReference type="PROSITE" id="PS50250">
    <property type="entry name" value="PCI"/>
    <property type="match status" value="1"/>
</dbReference>
<dbReference type="InterPro" id="IPR040750">
    <property type="entry name" value="eIF3m_C_helix"/>
</dbReference>
<comment type="subcellular location">
    <subcellularLocation>
        <location evidence="5">Cytoplasm</location>
    </subcellularLocation>
</comment>
<evidence type="ECO:0000256" key="3">
    <source>
        <dbReference type="ARBA" id="ARBA00022540"/>
    </source>
</evidence>
<dbReference type="GO" id="GO:0071541">
    <property type="term" value="C:eukaryotic translation initiation factor 3 complex, eIF3m"/>
    <property type="evidence" value="ECO:0007669"/>
    <property type="project" value="UniProtKB-UniRule"/>
</dbReference>
<dbReference type="InterPro" id="IPR045237">
    <property type="entry name" value="COPS7/eIF3m"/>
</dbReference>
<dbReference type="EMBL" id="MVBO01000026">
    <property type="protein sequence ID" value="OZJ04933.1"/>
    <property type="molecule type" value="Genomic_DNA"/>
</dbReference>
<comment type="function">
    <text evidence="5">Component of the eukaryotic translation initiation factor 3 (eIF-3) complex, which is involved in protein synthesis of a specialized repertoire of mRNAs and, together with other initiation factors, stimulates binding of mRNA and methionyl-tRNAi to the 40S ribosome. The eIF-3 complex specifically targets and initiates translation of a subset of mRNAs involved in cell proliferation.</text>
</comment>
<evidence type="ECO:0000256" key="2">
    <source>
        <dbReference type="ARBA" id="ARBA00022490"/>
    </source>
</evidence>
<organism evidence="7 8">
    <name type="scientific">Bifiguratus adelaidae</name>
    <dbReference type="NCBI Taxonomy" id="1938954"/>
    <lineage>
        <taxon>Eukaryota</taxon>
        <taxon>Fungi</taxon>
        <taxon>Fungi incertae sedis</taxon>
        <taxon>Mucoromycota</taxon>
        <taxon>Mucoromycotina</taxon>
        <taxon>Endogonomycetes</taxon>
        <taxon>Endogonales</taxon>
        <taxon>Endogonales incertae sedis</taxon>
        <taxon>Bifiguratus</taxon>
    </lineage>
</organism>